<dbReference type="Gene3D" id="2.30.110.10">
    <property type="entry name" value="Electron Transport, Fmn-binding Protein, Chain A"/>
    <property type="match status" value="1"/>
</dbReference>
<dbReference type="STRING" id="457427.SSOG_07168"/>
<dbReference type="InterPro" id="IPR012349">
    <property type="entry name" value="Split_barrel_FMN-bd"/>
</dbReference>
<keyword evidence="3" id="KW-0288">FMN</keyword>
<dbReference type="Pfam" id="PF01613">
    <property type="entry name" value="Flavin_Reduct"/>
    <property type="match status" value="1"/>
</dbReference>
<dbReference type="GO" id="GO:0016646">
    <property type="term" value="F:oxidoreductase activity, acting on the CH-NH group of donors, NAD or NADP as acceptor"/>
    <property type="evidence" value="ECO:0007669"/>
    <property type="project" value="UniProtKB-ARBA"/>
</dbReference>
<dbReference type="AlphaFoldDB" id="D9WGX4"/>
<dbReference type="SUPFAM" id="SSF50475">
    <property type="entry name" value="FMN-binding split barrel"/>
    <property type="match status" value="1"/>
</dbReference>
<dbReference type="GO" id="GO:0004497">
    <property type="term" value="F:monooxygenase activity"/>
    <property type="evidence" value="ECO:0007669"/>
    <property type="project" value="UniProtKB-KW"/>
</dbReference>
<comment type="cofactor">
    <cofactor evidence="1">
        <name>FMN</name>
        <dbReference type="ChEBI" id="CHEBI:58210"/>
    </cofactor>
</comment>
<keyword evidence="7" id="KW-0503">Monooxygenase</keyword>
<dbReference type="Proteomes" id="UP000003963">
    <property type="component" value="Unassembled WGS sequence"/>
</dbReference>
<keyword evidence="7" id="KW-0560">Oxidoreductase</keyword>
<evidence type="ECO:0000256" key="1">
    <source>
        <dbReference type="ARBA" id="ARBA00001917"/>
    </source>
</evidence>
<evidence type="ECO:0000256" key="5">
    <source>
        <dbReference type="SAM" id="MobiDB-lite"/>
    </source>
</evidence>
<organism evidence="7 8">
    <name type="scientific">Streptomyces himastatinicus ATCC 53653</name>
    <dbReference type="NCBI Taxonomy" id="457427"/>
    <lineage>
        <taxon>Bacteria</taxon>
        <taxon>Bacillati</taxon>
        <taxon>Actinomycetota</taxon>
        <taxon>Actinomycetes</taxon>
        <taxon>Kitasatosporales</taxon>
        <taxon>Streptomycetaceae</taxon>
        <taxon>Streptomyces</taxon>
        <taxon>Streptomyces violaceusniger group</taxon>
    </lineage>
</organism>
<evidence type="ECO:0000256" key="2">
    <source>
        <dbReference type="ARBA" id="ARBA00022630"/>
    </source>
</evidence>
<dbReference type="HOGENOM" id="CLU_059021_3_1_11"/>
<gene>
    <name evidence="7" type="ORF">SSOG_07168</name>
</gene>
<accession>D9WGX4</accession>
<evidence type="ECO:0000313" key="7">
    <source>
        <dbReference type="EMBL" id="EFL27454.1"/>
    </source>
</evidence>
<dbReference type="OrthoDB" id="9794638at2"/>
<feature type="compositionally biased region" description="Polar residues" evidence="5">
    <location>
        <begin position="229"/>
        <end position="240"/>
    </location>
</feature>
<evidence type="ECO:0000259" key="6">
    <source>
        <dbReference type="SMART" id="SM00903"/>
    </source>
</evidence>
<dbReference type="SMART" id="SM00903">
    <property type="entry name" value="Flavin_Reduct"/>
    <property type="match status" value="1"/>
</dbReference>
<dbReference type="GO" id="GO:0010181">
    <property type="term" value="F:FMN binding"/>
    <property type="evidence" value="ECO:0007669"/>
    <property type="project" value="InterPro"/>
</dbReference>
<dbReference type="PANTHER" id="PTHR33798:SF5">
    <property type="entry name" value="FLAVIN REDUCTASE LIKE DOMAIN-CONTAINING PROTEIN"/>
    <property type="match status" value="1"/>
</dbReference>
<feature type="region of interest" description="Disordered" evidence="5">
    <location>
        <begin position="217"/>
        <end position="240"/>
    </location>
</feature>
<sequence length="240" mass="25994">MIIDTASLDARSSYKLLIGSVLPRAIAWVSTRSTAGVGNVAPVSFFTVVGRLPPTVSISLQPRSDEVTLKDTFVNIRDTGEFVVNMVSLGQVDEAHRSAFEFESEVDEFEALGLEKAECEVVSAPRIAGAPISMECVVDRIIPMPPLPDHVVWGRVERFHVRDDLYLPGGRIDTGALGAVGRLAAEYSLVNNIFTTPLPEELVEGLLATRSARLDERPTDFSPIDTAEWSPSGSTKTGPK</sequence>
<reference evidence="7 8" key="1">
    <citation type="submission" date="2009-02" db="EMBL/GenBank/DDBJ databases">
        <title>Annotation of Streptomyces hygroscopicus strain ATCC 53653.</title>
        <authorList>
            <consortium name="The Broad Institute Genome Sequencing Platform"/>
            <consortium name="Broad Institute Microbial Sequencing Center"/>
            <person name="Fischbach M."/>
            <person name="Godfrey P."/>
            <person name="Ward D."/>
            <person name="Young S."/>
            <person name="Zeng Q."/>
            <person name="Koehrsen M."/>
            <person name="Alvarado L."/>
            <person name="Berlin A.M."/>
            <person name="Bochicchio J."/>
            <person name="Borenstein D."/>
            <person name="Chapman S.B."/>
            <person name="Chen Z."/>
            <person name="Engels R."/>
            <person name="Freedman E."/>
            <person name="Gellesch M."/>
            <person name="Goldberg J."/>
            <person name="Griggs A."/>
            <person name="Gujja S."/>
            <person name="Heilman E.R."/>
            <person name="Heiman D.I."/>
            <person name="Hepburn T.A."/>
            <person name="Howarth C."/>
            <person name="Jen D."/>
            <person name="Larson L."/>
            <person name="Lewis B."/>
            <person name="Mehta T."/>
            <person name="Park D."/>
            <person name="Pearson M."/>
            <person name="Richards J."/>
            <person name="Roberts A."/>
            <person name="Saif S."/>
            <person name="Shea T.D."/>
            <person name="Shenoy N."/>
            <person name="Sisk P."/>
            <person name="Stolte C."/>
            <person name="Sykes S.N."/>
            <person name="Thomson T."/>
            <person name="Walk T."/>
            <person name="White J."/>
            <person name="Yandava C."/>
            <person name="Straight P."/>
            <person name="Clardy J."/>
            <person name="Hung D."/>
            <person name="Kolter R."/>
            <person name="Mekalanos J."/>
            <person name="Walker S."/>
            <person name="Walsh C.T."/>
            <person name="Wieland-Brown L.C."/>
            <person name="Haas B."/>
            <person name="Nusbaum C."/>
            <person name="Birren B."/>
        </authorList>
    </citation>
    <scope>NUCLEOTIDE SEQUENCE [LARGE SCALE GENOMIC DNA]</scope>
    <source>
        <strain evidence="7 8">ATCC 53653</strain>
    </source>
</reference>
<dbReference type="RefSeq" id="WP_009719253.1">
    <property type="nucleotide sequence ID" value="NZ_GG657754.1"/>
</dbReference>
<proteinExistence type="inferred from homology"/>
<keyword evidence="2" id="KW-0285">Flavoprotein</keyword>
<name>D9WGX4_9ACTN</name>
<dbReference type="InterPro" id="IPR002563">
    <property type="entry name" value="Flavin_Rdtase-like_dom"/>
</dbReference>
<keyword evidence="8" id="KW-1185">Reference proteome</keyword>
<evidence type="ECO:0000256" key="4">
    <source>
        <dbReference type="ARBA" id="ARBA00038054"/>
    </source>
</evidence>
<protein>
    <submittedName>
        <fullName evidence="7">Nitrilotriacetate monooxygenase component B</fullName>
    </submittedName>
</protein>
<dbReference type="PANTHER" id="PTHR33798">
    <property type="entry name" value="FLAVOPROTEIN OXYGENASE"/>
    <property type="match status" value="1"/>
</dbReference>
<evidence type="ECO:0000313" key="8">
    <source>
        <dbReference type="Proteomes" id="UP000003963"/>
    </source>
</evidence>
<comment type="similarity">
    <text evidence="4">Belongs to the flavoredoxin family.</text>
</comment>
<dbReference type="EMBL" id="GG657754">
    <property type="protein sequence ID" value="EFL27454.1"/>
    <property type="molecule type" value="Genomic_DNA"/>
</dbReference>
<feature type="domain" description="Flavin reductase like" evidence="6">
    <location>
        <begin position="19"/>
        <end position="175"/>
    </location>
</feature>
<evidence type="ECO:0000256" key="3">
    <source>
        <dbReference type="ARBA" id="ARBA00022643"/>
    </source>
</evidence>